<dbReference type="HOGENOM" id="CLU_050159_0_0_1"/>
<accession>F0WB12</accession>
<evidence type="ECO:0000313" key="2">
    <source>
        <dbReference type="EMBL" id="CCA18335.1"/>
    </source>
</evidence>
<reference evidence="2" key="2">
    <citation type="submission" date="2011-02" db="EMBL/GenBank/DDBJ databases">
        <authorList>
            <person name="MacLean D."/>
        </authorList>
    </citation>
    <scope>NUCLEOTIDE SEQUENCE</scope>
</reference>
<dbReference type="AlphaFoldDB" id="F0WB12"/>
<dbReference type="PANTHER" id="PTHR14499:SF136">
    <property type="entry name" value="GH08630P"/>
    <property type="match status" value="1"/>
</dbReference>
<dbReference type="EMBL" id="FR824093">
    <property type="protein sequence ID" value="CCA18335.1"/>
    <property type="molecule type" value="Genomic_DNA"/>
</dbReference>
<dbReference type="InterPro" id="IPR011333">
    <property type="entry name" value="SKP1/BTB/POZ_sf"/>
</dbReference>
<dbReference type="Gene3D" id="3.30.710.10">
    <property type="entry name" value="Potassium Channel Kv1.1, Chain A"/>
    <property type="match status" value="1"/>
</dbReference>
<dbReference type="PANTHER" id="PTHR14499">
    <property type="entry name" value="POTASSIUM CHANNEL TETRAMERIZATION DOMAIN-CONTAINING"/>
    <property type="match status" value="1"/>
</dbReference>
<evidence type="ECO:0000259" key="1">
    <source>
        <dbReference type="Pfam" id="PF02214"/>
    </source>
</evidence>
<reference evidence="2" key="1">
    <citation type="journal article" date="2011" name="PLoS Biol.">
        <title>Gene gain and loss during evolution of obligate parasitism in the white rust pathogen of Arabidopsis thaliana.</title>
        <authorList>
            <person name="Kemen E."/>
            <person name="Gardiner A."/>
            <person name="Schultz-Larsen T."/>
            <person name="Kemen A.C."/>
            <person name="Balmuth A.L."/>
            <person name="Robert-Seilaniantz A."/>
            <person name="Bailey K."/>
            <person name="Holub E."/>
            <person name="Studholme D.J."/>
            <person name="Maclean D."/>
            <person name="Jones J.D."/>
        </authorList>
    </citation>
    <scope>NUCLEOTIDE SEQUENCE</scope>
</reference>
<sequence>MENSLPRAAFAKKKMALQKSIYEQETDQLLLHQTVVETKKHQLQLELQRLAKQRAYIRHENRKLRLTNALLDSEKQRFEASLSDDWFCEPYFQKKPAIILFIGGKRFDITKTTALKDPDSLLAALALPDAPVTAVQEGRYSFEDRDWWLFRHILIALRDNRLPEDTKLLRSLYMECEFWKLSTLQQEIEKVNLAMLMPIHGKTSRKEVNWWSVPPISWERRLCTEKTQLEEKMVEGDVNGESVQSKYESASGKTALGSESVDDWWLSSLYKGVDFNEMLSPKSVQQESQFKASST</sequence>
<feature type="domain" description="Potassium channel tetramerisation-type BTB" evidence="1">
    <location>
        <begin position="99"/>
        <end position="185"/>
    </location>
</feature>
<dbReference type="InterPro" id="IPR003131">
    <property type="entry name" value="T1-type_BTB"/>
</dbReference>
<evidence type="ECO:0000313" key="3">
    <source>
        <dbReference type="EMBL" id="CCA18393.1"/>
    </source>
</evidence>
<dbReference type="EMBL" id="FR824095">
    <property type="protein sequence ID" value="CCA18393.1"/>
    <property type="molecule type" value="Genomic_DNA"/>
</dbReference>
<proteinExistence type="predicted"/>
<dbReference type="Pfam" id="PF02214">
    <property type="entry name" value="BTB_2"/>
    <property type="match status" value="1"/>
</dbReference>
<gene>
    <name evidence="2" type="primary">AlNc14C48G3869</name>
    <name evidence="3" type="synonym">AlNc14C50G3921</name>
    <name evidence="2" type="ORF">ALNC14_044780</name>
    <name evidence="3" type="ORF">ALNC14_045360</name>
</gene>
<organism evidence="2">
    <name type="scientific">Albugo laibachii Nc14</name>
    <dbReference type="NCBI Taxonomy" id="890382"/>
    <lineage>
        <taxon>Eukaryota</taxon>
        <taxon>Sar</taxon>
        <taxon>Stramenopiles</taxon>
        <taxon>Oomycota</taxon>
        <taxon>Peronosporomycetes</taxon>
        <taxon>Albuginales</taxon>
        <taxon>Albuginaceae</taxon>
        <taxon>Albugo</taxon>
    </lineage>
</organism>
<name>F0WB12_9STRA</name>
<protein>
    <submittedName>
        <fullName evidence="2">Uncharacterized protein AlNc14C48G3869</fullName>
    </submittedName>
    <submittedName>
        <fullName evidence="3">Uncharacterized protein AlNc14C50G3921</fullName>
    </submittedName>
</protein>
<dbReference type="SUPFAM" id="SSF54695">
    <property type="entry name" value="POZ domain"/>
    <property type="match status" value="1"/>
</dbReference>
<dbReference type="GO" id="GO:0051260">
    <property type="term" value="P:protein homooligomerization"/>
    <property type="evidence" value="ECO:0007669"/>
    <property type="project" value="InterPro"/>
</dbReference>